<name>A0A8C4NJ92_EPTBU</name>
<evidence type="ECO:0000313" key="9">
    <source>
        <dbReference type="Proteomes" id="UP000694388"/>
    </source>
</evidence>
<evidence type="ECO:0000313" key="8">
    <source>
        <dbReference type="Ensembl" id="ENSEBUP00000003245.1"/>
    </source>
</evidence>
<dbReference type="InterPro" id="IPR050846">
    <property type="entry name" value="TLCD"/>
</dbReference>
<dbReference type="AlphaFoldDB" id="A0A8C4NJ92"/>
<keyword evidence="4 5" id="KW-0472">Membrane</keyword>
<evidence type="ECO:0000259" key="7">
    <source>
        <dbReference type="PROSITE" id="PS50922"/>
    </source>
</evidence>
<keyword evidence="9" id="KW-1185">Reference proteome</keyword>
<reference evidence="8" key="2">
    <citation type="submission" date="2025-09" db="UniProtKB">
        <authorList>
            <consortium name="Ensembl"/>
        </authorList>
    </citation>
    <scope>IDENTIFICATION</scope>
</reference>
<dbReference type="PROSITE" id="PS50922">
    <property type="entry name" value="TLC"/>
    <property type="match status" value="1"/>
</dbReference>
<feature type="domain" description="TLC" evidence="7">
    <location>
        <begin position="68"/>
        <end position="261"/>
    </location>
</feature>
<dbReference type="Pfam" id="PF03798">
    <property type="entry name" value="TRAM_LAG1_CLN8"/>
    <property type="match status" value="1"/>
</dbReference>
<dbReference type="GO" id="GO:0055091">
    <property type="term" value="P:phospholipid homeostasis"/>
    <property type="evidence" value="ECO:0007669"/>
    <property type="project" value="TreeGrafter"/>
</dbReference>
<dbReference type="GO" id="GO:0071709">
    <property type="term" value="P:membrane assembly"/>
    <property type="evidence" value="ECO:0007669"/>
    <property type="project" value="TreeGrafter"/>
</dbReference>
<dbReference type="GO" id="GO:0007009">
    <property type="term" value="P:plasma membrane organization"/>
    <property type="evidence" value="ECO:0007669"/>
    <property type="project" value="TreeGrafter"/>
</dbReference>
<dbReference type="OMA" id="WMSLWLL"/>
<comment type="subcellular location">
    <subcellularLocation>
        <location evidence="1">Membrane</location>
        <topology evidence="1">Multi-pass membrane protein</topology>
    </subcellularLocation>
</comment>
<reference evidence="8" key="1">
    <citation type="submission" date="2025-08" db="UniProtKB">
        <authorList>
            <consortium name="Ensembl"/>
        </authorList>
    </citation>
    <scope>IDENTIFICATION</scope>
</reference>
<dbReference type="InterPro" id="IPR006634">
    <property type="entry name" value="TLC-dom"/>
</dbReference>
<dbReference type="PANTHER" id="PTHR13439:SF2">
    <property type="entry name" value="TLC DOMAIN-CONTAINING PROTEIN 2"/>
    <property type="match status" value="1"/>
</dbReference>
<feature type="transmembrane region" description="Helical" evidence="6">
    <location>
        <begin position="108"/>
        <end position="128"/>
    </location>
</feature>
<keyword evidence="3 6" id="KW-1133">Transmembrane helix</keyword>
<dbReference type="Proteomes" id="UP000694388">
    <property type="component" value="Unplaced"/>
</dbReference>
<evidence type="ECO:0000256" key="1">
    <source>
        <dbReference type="ARBA" id="ARBA00004141"/>
    </source>
</evidence>
<dbReference type="PANTHER" id="PTHR13439">
    <property type="entry name" value="CT120 PROTEIN"/>
    <property type="match status" value="1"/>
</dbReference>
<accession>A0A8C4NJ92</accession>
<feature type="transmembrane region" description="Helical" evidence="6">
    <location>
        <begin position="195"/>
        <end position="219"/>
    </location>
</feature>
<feature type="transmembrane region" description="Helical" evidence="6">
    <location>
        <begin position="148"/>
        <end position="174"/>
    </location>
</feature>
<dbReference type="Ensembl" id="ENSEBUT00000003611.1">
    <property type="protein sequence ID" value="ENSEBUP00000003245.1"/>
    <property type="gene ID" value="ENSEBUG00000002381.1"/>
</dbReference>
<evidence type="ECO:0000256" key="4">
    <source>
        <dbReference type="ARBA" id="ARBA00023136"/>
    </source>
</evidence>
<dbReference type="GeneTree" id="ENSGT01010000222313"/>
<evidence type="ECO:0000256" key="2">
    <source>
        <dbReference type="ARBA" id="ARBA00022692"/>
    </source>
</evidence>
<evidence type="ECO:0000256" key="3">
    <source>
        <dbReference type="ARBA" id="ARBA00022989"/>
    </source>
</evidence>
<evidence type="ECO:0000256" key="6">
    <source>
        <dbReference type="SAM" id="Phobius"/>
    </source>
</evidence>
<dbReference type="SMART" id="SM00724">
    <property type="entry name" value="TLC"/>
    <property type="match status" value="1"/>
</dbReference>
<sequence>MKMKNVKRPRKERRPRSLLILSGLPSIDLIRAAMERLFEVVLVFSSVGAFRVFRDILGSLPIPELAERNRWKWRNICTSLLHSLITGFGALLGFYLHPEMAEDMIDTHCLFSYYLVSFSVGYFVHDILDMVQNQGLQRCWELVMHHLVVVTCFGLTVLSCRYVGFATVALLVELNSILLHMRQLLIMAGYRAGTAARVICLLNITSFAVFRVLTIAWMTRWLVLNCDRIPSLVYMLGSVGMAVMTVMNTMLFYRLLRSDLAYAGHHIKDPSSCRGKEMGL</sequence>
<feature type="transmembrane region" description="Helical" evidence="6">
    <location>
        <begin position="231"/>
        <end position="253"/>
    </location>
</feature>
<keyword evidence="2 5" id="KW-0812">Transmembrane</keyword>
<dbReference type="GO" id="GO:0097035">
    <property type="term" value="P:regulation of membrane lipid distribution"/>
    <property type="evidence" value="ECO:0007669"/>
    <property type="project" value="TreeGrafter"/>
</dbReference>
<organism evidence="8 9">
    <name type="scientific">Eptatretus burgeri</name>
    <name type="common">Inshore hagfish</name>
    <dbReference type="NCBI Taxonomy" id="7764"/>
    <lineage>
        <taxon>Eukaryota</taxon>
        <taxon>Metazoa</taxon>
        <taxon>Chordata</taxon>
        <taxon>Craniata</taxon>
        <taxon>Vertebrata</taxon>
        <taxon>Cyclostomata</taxon>
        <taxon>Myxini</taxon>
        <taxon>Myxiniformes</taxon>
        <taxon>Myxinidae</taxon>
        <taxon>Eptatretinae</taxon>
        <taxon>Eptatretus</taxon>
    </lineage>
</organism>
<evidence type="ECO:0000256" key="5">
    <source>
        <dbReference type="PROSITE-ProRule" id="PRU00205"/>
    </source>
</evidence>
<proteinExistence type="predicted"/>
<dbReference type="GO" id="GO:0005886">
    <property type="term" value="C:plasma membrane"/>
    <property type="evidence" value="ECO:0007669"/>
    <property type="project" value="TreeGrafter"/>
</dbReference>
<protein>
    <submittedName>
        <fullName evidence="8">TLC domain containing 2</fullName>
    </submittedName>
</protein>
<feature type="transmembrane region" description="Helical" evidence="6">
    <location>
        <begin position="73"/>
        <end position="96"/>
    </location>
</feature>